<evidence type="ECO:0000259" key="10">
    <source>
        <dbReference type="PROSITE" id="PS50885"/>
    </source>
</evidence>
<dbReference type="Gene3D" id="1.10.287.950">
    <property type="entry name" value="Methyl-accepting chemotaxis protein"/>
    <property type="match status" value="1"/>
</dbReference>
<keyword evidence="8" id="KW-1133">Transmembrane helix</keyword>
<keyword evidence="8" id="KW-0812">Transmembrane</keyword>
<dbReference type="CDD" id="cd06225">
    <property type="entry name" value="HAMP"/>
    <property type="match status" value="1"/>
</dbReference>
<dbReference type="PANTHER" id="PTHR32089">
    <property type="entry name" value="METHYL-ACCEPTING CHEMOTAXIS PROTEIN MCPB"/>
    <property type="match status" value="1"/>
</dbReference>
<comment type="similarity">
    <text evidence="5">Belongs to the methyl-accepting chemotaxis (MCP) protein family.</text>
</comment>
<evidence type="ECO:0000256" key="1">
    <source>
        <dbReference type="ARBA" id="ARBA00004236"/>
    </source>
</evidence>
<evidence type="ECO:0000256" key="7">
    <source>
        <dbReference type="SAM" id="Coils"/>
    </source>
</evidence>
<feature type="transmembrane region" description="Helical" evidence="8">
    <location>
        <begin position="39"/>
        <end position="61"/>
    </location>
</feature>
<dbReference type="Proteomes" id="UP000367750">
    <property type="component" value="Unassembled WGS sequence"/>
</dbReference>
<feature type="coiled-coil region" evidence="7">
    <location>
        <begin position="195"/>
        <end position="229"/>
    </location>
</feature>
<evidence type="ECO:0000313" key="12">
    <source>
        <dbReference type="Proteomes" id="UP000367750"/>
    </source>
</evidence>
<name>A0A5J5GLM7_9BACL</name>
<dbReference type="SUPFAM" id="SSF58104">
    <property type="entry name" value="Methyl-accepting chemotaxis protein (MCP) signaling domain"/>
    <property type="match status" value="1"/>
</dbReference>
<evidence type="ECO:0000256" key="8">
    <source>
        <dbReference type="SAM" id="Phobius"/>
    </source>
</evidence>
<dbReference type="GO" id="GO:0005886">
    <property type="term" value="C:plasma membrane"/>
    <property type="evidence" value="ECO:0007669"/>
    <property type="project" value="UniProtKB-SubCell"/>
</dbReference>
<dbReference type="CDD" id="cd11386">
    <property type="entry name" value="MCP_signal"/>
    <property type="match status" value="1"/>
</dbReference>
<dbReference type="Gene3D" id="6.10.340.10">
    <property type="match status" value="1"/>
</dbReference>
<organism evidence="11 12">
    <name type="scientific">Paenibacillus spiritus</name>
    <dbReference type="NCBI Taxonomy" id="2496557"/>
    <lineage>
        <taxon>Bacteria</taxon>
        <taxon>Bacillati</taxon>
        <taxon>Bacillota</taxon>
        <taxon>Bacilli</taxon>
        <taxon>Bacillales</taxon>
        <taxon>Paenibacillaceae</taxon>
        <taxon>Paenibacillus</taxon>
    </lineage>
</organism>
<proteinExistence type="inferred from homology"/>
<dbReference type="OrthoDB" id="369835at2"/>
<dbReference type="Pfam" id="PF00015">
    <property type="entry name" value="MCPsignal"/>
    <property type="match status" value="1"/>
</dbReference>
<keyword evidence="2" id="KW-1003">Cell membrane</keyword>
<dbReference type="GO" id="GO:0006935">
    <property type="term" value="P:chemotaxis"/>
    <property type="evidence" value="ECO:0007669"/>
    <property type="project" value="InterPro"/>
</dbReference>
<keyword evidence="4 6" id="KW-0807">Transducer</keyword>
<evidence type="ECO:0000313" key="11">
    <source>
        <dbReference type="EMBL" id="KAA9008523.1"/>
    </source>
</evidence>
<dbReference type="InterPro" id="IPR003660">
    <property type="entry name" value="HAMP_dom"/>
</dbReference>
<keyword evidence="7" id="KW-0175">Coiled coil</keyword>
<dbReference type="PROSITE" id="PS50885">
    <property type="entry name" value="HAMP"/>
    <property type="match status" value="1"/>
</dbReference>
<reference evidence="11 12" key="1">
    <citation type="submission" date="2019-09" db="EMBL/GenBank/DDBJ databases">
        <title>Bacillus ochoae sp. nov., Paenibacillus whitsoniae sp. nov., Paenibacillus spiritus sp. nov. Isolated from the Mars Exploration Rover during spacecraft assembly.</title>
        <authorList>
            <person name="Seuylemezian A."/>
            <person name="Vaishampayan P."/>
        </authorList>
    </citation>
    <scope>NUCLEOTIDE SEQUENCE [LARGE SCALE GENOMIC DNA]</scope>
    <source>
        <strain evidence="11 12">MER_111</strain>
    </source>
</reference>
<dbReference type="PANTHER" id="PTHR32089:SF112">
    <property type="entry name" value="LYSOZYME-LIKE PROTEIN-RELATED"/>
    <property type="match status" value="1"/>
</dbReference>
<evidence type="ECO:0000256" key="4">
    <source>
        <dbReference type="ARBA" id="ARBA00023224"/>
    </source>
</evidence>
<dbReference type="SMART" id="SM00304">
    <property type="entry name" value="HAMP"/>
    <property type="match status" value="1"/>
</dbReference>
<dbReference type="GO" id="GO:0004888">
    <property type="term" value="F:transmembrane signaling receptor activity"/>
    <property type="evidence" value="ECO:0007669"/>
    <property type="project" value="InterPro"/>
</dbReference>
<evidence type="ECO:0000256" key="5">
    <source>
        <dbReference type="ARBA" id="ARBA00029447"/>
    </source>
</evidence>
<dbReference type="EMBL" id="VYKK01000002">
    <property type="protein sequence ID" value="KAA9008523.1"/>
    <property type="molecule type" value="Genomic_DNA"/>
</dbReference>
<dbReference type="Pfam" id="PF00672">
    <property type="entry name" value="HAMP"/>
    <property type="match status" value="1"/>
</dbReference>
<dbReference type="AlphaFoldDB" id="A0A5J5GLM7"/>
<evidence type="ECO:0000259" key="9">
    <source>
        <dbReference type="PROSITE" id="PS50111"/>
    </source>
</evidence>
<keyword evidence="12" id="KW-1185">Reference proteome</keyword>
<evidence type="ECO:0000256" key="2">
    <source>
        <dbReference type="ARBA" id="ARBA00022475"/>
    </source>
</evidence>
<feature type="domain" description="HAMP" evidence="10">
    <location>
        <begin position="63"/>
        <end position="115"/>
    </location>
</feature>
<feature type="domain" description="Methyl-accepting transducer" evidence="9">
    <location>
        <begin position="134"/>
        <end position="370"/>
    </location>
</feature>
<gene>
    <name evidence="11" type="ORF">F4V43_01085</name>
</gene>
<keyword evidence="3 8" id="KW-0472">Membrane</keyword>
<comment type="subcellular location">
    <subcellularLocation>
        <location evidence="1">Cell membrane</location>
    </subcellularLocation>
</comment>
<dbReference type="PRINTS" id="PR00260">
    <property type="entry name" value="CHEMTRNSDUCR"/>
</dbReference>
<dbReference type="InterPro" id="IPR004090">
    <property type="entry name" value="Chemotax_Me-accpt_rcpt"/>
</dbReference>
<accession>A0A5J5GLM7</accession>
<dbReference type="InterPro" id="IPR004089">
    <property type="entry name" value="MCPsignal_dom"/>
</dbReference>
<sequence length="420" mass="45405">MYTDSHGIHKTAFVGIPGTGLVLGVSSDLDFVKDKMNRILWTSIGTTLIALALSMAAGYLISRRITKPIRQLAEFSNRVAEGDFTVSIPVKGHDEISRLAQSFDDMTSRLRMTIGQVLETADTVMSSSNDLKQRVDGLKEMAQLSAACVTEIGFGSQAIAEAAADNARAMEEISHGIQHIASAAGEVTEQVGRAAEEANSGNEMARNALQQMQQLAEASQRSLEQFRHMNQSSEHIGEIVQSIAEIGKQIQMLSLNASIEAARAGEHGRGFAVVAGEVRKLSELSSSATEKIREFLFGLQSGMQQSVEEVMQTNERILEGVNMTKTASEAFGNLAVLTESVTHSIQSVSAATQEISAGTEEVTASVEETAKITSNSLEGSEMLEETYKQQNSELLANAQTVSQLYEQALQLQEAVRQFKI</sequence>
<comment type="caution">
    <text evidence="11">The sequence shown here is derived from an EMBL/GenBank/DDBJ whole genome shotgun (WGS) entry which is preliminary data.</text>
</comment>
<evidence type="ECO:0000256" key="3">
    <source>
        <dbReference type="ARBA" id="ARBA00023136"/>
    </source>
</evidence>
<dbReference type="PROSITE" id="PS50111">
    <property type="entry name" value="CHEMOTAXIS_TRANSDUC_2"/>
    <property type="match status" value="1"/>
</dbReference>
<dbReference type="GO" id="GO:0007165">
    <property type="term" value="P:signal transduction"/>
    <property type="evidence" value="ECO:0007669"/>
    <property type="project" value="UniProtKB-KW"/>
</dbReference>
<protein>
    <submittedName>
        <fullName evidence="11">Methyl-accepting chemotaxis protein</fullName>
    </submittedName>
</protein>
<dbReference type="SMART" id="SM00283">
    <property type="entry name" value="MA"/>
    <property type="match status" value="1"/>
</dbReference>
<evidence type="ECO:0000256" key="6">
    <source>
        <dbReference type="PROSITE-ProRule" id="PRU00284"/>
    </source>
</evidence>